<organism evidence="6 7">
    <name type="scientific">Rosenbergiella nectarea</name>
    <dbReference type="NCBI Taxonomy" id="988801"/>
    <lineage>
        <taxon>Bacteria</taxon>
        <taxon>Pseudomonadati</taxon>
        <taxon>Pseudomonadota</taxon>
        <taxon>Gammaproteobacteria</taxon>
        <taxon>Enterobacterales</taxon>
        <taxon>Erwiniaceae</taxon>
        <taxon>Rosenbergiella</taxon>
    </lineage>
</organism>
<keyword evidence="3 5" id="KW-0732">Signal</keyword>
<evidence type="ECO:0000313" key="7">
    <source>
        <dbReference type="Proteomes" id="UP000242515"/>
    </source>
</evidence>
<dbReference type="Gene3D" id="1.20.120.1490">
    <property type="match status" value="1"/>
</dbReference>
<feature type="signal peptide" evidence="5">
    <location>
        <begin position="1"/>
        <end position="23"/>
    </location>
</feature>
<dbReference type="CDD" id="cd09916">
    <property type="entry name" value="CpxP_like"/>
    <property type="match status" value="1"/>
</dbReference>
<evidence type="ECO:0000256" key="2">
    <source>
        <dbReference type="ARBA" id="ARBA00008441"/>
    </source>
</evidence>
<dbReference type="PANTHER" id="PTHR38102:SF1">
    <property type="entry name" value="PERIPLASMIC CHAPERONE SPY"/>
    <property type="match status" value="1"/>
</dbReference>
<dbReference type="EMBL" id="FOGC01000003">
    <property type="protein sequence ID" value="SEQ49525.1"/>
    <property type="molecule type" value="Genomic_DNA"/>
</dbReference>
<dbReference type="GO" id="GO:0030288">
    <property type="term" value="C:outer membrane-bounded periplasmic space"/>
    <property type="evidence" value="ECO:0007669"/>
    <property type="project" value="TreeGrafter"/>
</dbReference>
<dbReference type="STRING" id="988801.SAMN05216522_103217"/>
<dbReference type="PANTHER" id="PTHR38102">
    <property type="entry name" value="PERIPLASMIC CHAPERONE SPY"/>
    <property type="match status" value="1"/>
</dbReference>
<protein>
    <submittedName>
        <fullName evidence="6">Protein refolding chaperone Spy/CpxP family</fullName>
    </submittedName>
</protein>
<evidence type="ECO:0000256" key="3">
    <source>
        <dbReference type="ARBA" id="ARBA00022729"/>
    </source>
</evidence>
<comment type="similarity">
    <text evidence="2">Belongs to the CpxP/Spy family.</text>
</comment>
<feature type="chain" id="PRO_5017313489" evidence="5">
    <location>
        <begin position="24"/>
        <end position="159"/>
    </location>
</feature>
<dbReference type="AlphaFoldDB" id="A0A1H9GHF2"/>
<dbReference type="InterPro" id="IPR012899">
    <property type="entry name" value="LTXXQ"/>
</dbReference>
<evidence type="ECO:0000313" key="6">
    <source>
        <dbReference type="EMBL" id="SEQ49525.1"/>
    </source>
</evidence>
<evidence type="ECO:0000256" key="1">
    <source>
        <dbReference type="ARBA" id="ARBA00004418"/>
    </source>
</evidence>
<dbReference type="Pfam" id="PF07813">
    <property type="entry name" value="LTXXQ"/>
    <property type="match status" value="1"/>
</dbReference>
<dbReference type="PIRSF" id="PIRSF034445">
    <property type="entry name" value="CpxP_Spy"/>
    <property type="match status" value="1"/>
</dbReference>
<dbReference type="GO" id="GO:0051082">
    <property type="term" value="F:unfolded protein binding"/>
    <property type="evidence" value="ECO:0007669"/>
    <property type="project" value="TreeGrafter"/>
</dbReference>
<keyword evidence="4" id="KW-0574">Periplasm</keyword>
<evidence type="ECO:0000256" key="5">
    <source>
        <dbReference type="SAM" id="SignalP"/>
    </source>
</evidence>
<gene>
    <name evidence="6" type="ORF">SAMN05216522_103217</name>
</gene>
<accession>A0A1H9GHF2</accession>
<sequence>MRKVTSLLLASSLLMGSASMVYAETAPLSATPNEHSHMKKRPHGAPEMMLMKGIVLTDAQKQQIHSILAEGRKNLTHPSKADRQAAFDLITAEKFDAAKAQSLADSHAALDKQRMVNRLETDSKIYNLLTADQKKQYQANYEKMKNFKHPAPDAAPQQD</sequence>
<dbReference type="OrthoDB" id="6415382at2"/>
<dbReference type="RefSeq" id="WP_092673991.1">
    <property type="nucleotide sequence ID" value="NZ_FOGC01000003.1"/>
</dbReference>
<dbReference type="InterPro" id="IPR052211">
    <property type="entry name" value="Cpx_auxiliary_protein"/>
</dbReference>
<name>A0A1H9GHF2_9GAMM</name>
<proteinExistence type="inferred from homology"/>
<keyword evidence="7" id="KW-1185">Reference proteome</keyword>
<evidence type="ECO:0000256" key="4">
    <source>
        <dbReference type="ARBA" id="ARBA00022764"/>
    </source>
</evidence>
<reference evidence="7" key="1">
    <citation type="submission" date="2016-10" db="EMBL/GenBank/DDBJ databases">
        <authorList>
            <person name="Varghese N."/>
            <person name="Submissions S."/>
        </authorList>
    </citation>
    <scope>NUCLEOTIDE SEQUENCE [LARGE SCALE GENOMIC DNA]</scope>
    <source>
        <strain evidence="7">8N4</strain>
    </source>
</reference>
<comment type="subcellular location">
    <subcellularLocation>
        <location evidence="1">Periplasm</location>
    </subcellularLocation>
</comment>
<dbReference type="Proteomes" id="UP000242515">
    <property type="component" value="Unassembled WGS sequence"/>
</dbReference>